<gene>
    <name evidence="1" type="primary">P0583E12.32</name>
</gene>
<dbReference type="Proteomes" id="UP000000763">
    <property type="component" value="Chromosome 6"/>
</dbReference>
<evidence type="ECO:0000313" key="1">
    <source>
        <dbReference type="EMBL" id="BAD37708.1"/>
    </source>
</evidence>
<protein>
    <submittedName>
        <fullName evidence="1">Uncharacterized protein</fullName>
    </submittedName>
</protein>
<reference evidence="2" key="2">
    <citation type="journal article" date="2008" name="Nucleic Acids Res.">
        <title>The rice annotation project database (RAP-DB): 2008 update.</title>
        <authorList>
            <consortium name="The rice annotation project (RAP)"/>
        </authorList>
    </citation>
    <scope>GENOME REANNOTATION</scope>
    <source>
        <strain evidence="2">cv. Nipponbare</strain>
    </source>
</reference>
<name>Q67VW1_ORYSJ</name>
<dbReference type="EMBL" id="AP004728">
    <property type="protein sequence ID" value="BAD37708.1"/>
    <property type="molecule type" value="Genomic_DNA"/>
</dbReference>
<reference evidence="2" key="1">
    <citation type="journal article" date="2005" name="Nature">
        <title>The map-based sequence of the rice genome.</title>
        <authorList>
            <consortium name="International rice genome sequencing project (IRGSP)"/>
            <person name="Matsumoto T."/>
            <person name="Wu J."/>
            <person name="Kanamori H."/>
            <person name="Katayose Y."/>
            <person name="Fujisawa M."/>
            <person name="Namiki N."/>
            <person name="Mizuno H."/>
            <person name="Yamamoto K."/>
            <person name="Antonio B.A."/>
            <person name="Baba T."/>
            <person name="Sakata K."/>
            <person name="Nagamura Y."/>
            <person name="Aoki H."/>
            <person name="Arikawa K."/>
            <person name="Arita K."/>
            <person name="Bito T."/>
            <person name="Chiden Y."/>
            <person name="Fujitsuka N."/>
            <person name="Fukunaka R."/>
            <person name="Hamada M."/>
            <person name="Harada C."/>
            <person name="Hayashi A."/>
            <person name="Hijishita S."/>
            <person name="Honda M."/>
            <person name="Hosokawa S."/>
            <person name="Ichikawa Y."/>
            <person name="Idonuma A."/>
            <person name="Iijima M."/>
            <person name="Ikeda M."/>
            <person name="Ikeno M."/>
            <person name="Ito K."/>
            <person name="Ito S."/>
            <person name="Ito T."/>
            <person name="Ito Y."/>
            <person name="Ito Y."/>
            <person name="Iwabuchi A."/>
            <person name="Kamiya K."/>
            <person name="Karasawa W."/>
            <person name="Kurita K."/>
            <person name="Katagiri S."/>
            <person name="Kikuta A."/>
            <person name="Kobayashi H."/>
            <person name="Kobayashi N."/>
            <person name="Machita K."/>
            <person name="Maehara T."/>
            <person name="Masukawa M."/>
            <person name="Mizubayashi T."/>
            <person name="Mukai Y."/>
            <person name="Nagasaki H."/>
            <person name="Nagata Y."/>
            <person name="Naito S."/>
            <person name="Nakashima M."/>
            <person name="Nakama Y."/>
            <person name="Nakamichi Y."/>
            <person name="Nakamura M."/>
            <person name="Meguro A."/>
            <person name="Negishi M."/>
            <person name="Ohta I."/>
            <person name="Ohta T."/>
            <person name="Okamoto M."/>
            <person name="Ono N."/>
            <person name="Saji S."/>
            <person name="Sakaguchi M."/>
            <person name="Sakai K."/>
            <person name="Shibata M."/>
            <person name="Shimokawa T."/>
            <person name="Song J."/>
            <person name="Takazaki Y."/>
            <person name="Terasawa K."/>
            <person name="Tsugane M."/>
            <person name="Tsuji K."/>
            <person name="Ueda S."/>
            <person name="Waki K."/>
            <person name="Yamagata H."/>
            <person name="Yamamoto M."/>
            <person name="Yamamoto S."/>
            <person name="Yamane H."/>
            <person name="Yoshiki S."/>
            <person name="Yoshihara R."/>
            <person name="Yukawa K."/>
            <person name="Zhong H."/>
            <person name="Yano M."/>
            <person name="Yuan Q."/>
            <person name="Ouyang S."/>
            <person name="Liu J."/>
            <person name="Jones K.M."/>
            <person name="Gansberger K."/>
            <person name="Moffat K."/>
            <person name="Hill J."/>
            <person name="Bera J."/>
            <person name="Fadrosh D."/>
            <person name="Jin S."/>
            <person name="Johri S."/>
            <person name="Kim M."/>
            <person name="Overton L."/>
            <person name="Reardon M."/>
            <person name="Tsitrin T."/>
            <person name="Vuong H."/>
            <person name="Weaver B."/>
            <person name="Ciecko A."/>
            <person name="Tallon L."/>
            <person name="Jackson J."/>
            <person name="Pai G."/>
            <person name="Aken S.V."/>
            <person name="Utterback T."/>
            <person name="Reidmuller S."/>
            <person name="Feldblyum T."/>
            <person name="Hsiao J."/>
            <person name="Zismann V."/>
            <person name="Iobst S."/>
            <person name="de Vazeille A.R."/>
            <person name="Buell C.R."/>
            <person name="Ying K."/>
            <person name="Li Y."/>
            <person name="Lu T."/>
            <person name="Huang Y."/>
            <person name="Zhao Q."/>
            <person name="Feng Q."/>
            <person name="Zhang L."/>
            <person name="Zhu J."/>
            <person name="Weng Q."/>
            <person name="Mu J."/>
            <person name="Lu Y."/>
            <person name="Fan D."/>
            <person name="Liu Y."/>
            <person name="Guan J."/>
            <person name="Zhang Y."/>
            <person name="Yu S."/>
            <person name="Liu X."/>
            <person name="Zhang Y."/>
            <person name="Hong G."/>
            <person name="Han B."/>
            <person name="Choisne N."/>
            <person name="Demange N."/>
            <person name="Orjeda G."/>
            <person name="Samain S."/>
            <person name="Cattolico L."/>
            <person name="Pelletier E."/>
            <person name="Couloux A."/>
            <person name="Segurens B."/>
            <person name="Wincker P."/>
            <person name="D'Hont A."/>
            <person name="Scarpelli C."/>
            <person name="Weissenbach J."/>
            <person name="Salanoubat M."/>
            <person name="Quetier F."/>
            <person name="Yu Y."/>
            <person name="Kim H.R."/>
            <person name="Rambo T."/>
            <person name="Currie J."/>
            <person name="Collura K."/>
            <person name="Luo M."/>
            <person name="Yang T."/>
            <person name="Ammiraju J.S.S."/>
            <person name="Engler F."/>
            <person name="Soderlund C."/>
            <person name="Wing R.A."/>
            <person name="Palmer L.E."/>
            <person name="de la Bastide M."/>
            <person name="Spiegel L."/>
            <person name="Nascimento L."/>
            <person name="Zutavern T."/>
            <person name="O'Shaughnessy A."/>
            <person name="Dike S."/>
            <person name="Dedhia N."/>
            <person name="Preston R."/>
            <person name="Balija V."/>
            <person name="McCombie W.R."/>
            <person name="Chow T."/>
            <person name="Chen H."/>
            <person name="Chung M."/>
            <person name="Chen C."/>
            <person name="Shaw J."/>
            <person name="Wu H."/>
            <person name="Hsiao K."/>
            <person name="Chao Y."/>
            <person name="Chu M."/>
            <person name="Cheng C."/>
            <person name="Hour A."/>
            <person name="Lee P."/>
            <person name="Lin S."/>
            <person name="Lin Y."/>
            <person name="Liou J."/>
            <person name="Liu S."/>
            <person name="Hsing Y."/>
            <person name="Raghuvanshi S."/>
            <person name="Mohanty A."/>
            <person name="Bharti A.K."/>
            <person name="Gaur A."/>
            <person name="Gupta V."/>
            <person name="Kumar D."/>
            <person name="Ravi V."/>
            <person name="Vij S."/>
            <person name="Kapur A."/>
            <person name="Khurana P."/>
            <person name="Khurana P."/>
            <person name="Khurana J.P."/>
            <person name="Tyagi A.K."/>
            <person name="Gaikwad K."/>
            <person name="Singh A."/>
            <person name="Dalal V."/>
            <person name="Srivastava S."/>
            <person name="Dixit A."/>
            <person name="Pal A.K."/>
            <person name="Ghazi I.A."/>
            <person name="Yadav M."/>
            <person name="Pandit A."/>
            <person name="Bhargava A."/>
            <person name="Sureshbabu K."/>
            <person name="Batra K."/>
            <person name="Sharma T.R."/>
            <person name="Mohapatra T."/>
            <person name="Singh N.K."/>
            <person name="Messing J."/>
            <person name="Nelson A.B."/>
            <person name="Fuks G."/>
            <person name="Kavchok S."/>
            <person name="Keizer G."/>
            <person name="Linton E."/>
            <person name="Llaca V."/>
            <person name="Song R."/>
            <person name="Tanyolac B."/>
            <person name="Young S."/>
            <person name="Ho-Il K."/>
            <person name="Hahn J.H."/>
            <person name="Sangsakoo G."/>
            <person name="Vanavichit A."/>
            <person name="de Mattos Luiz.A.T."/>
            <person name="Zimmer P.D."/>
            <person name="Malone G."/>
            <person name="Dellagostin O."/>
            <person name="de Oliveira A.C."/>
            <person name="Bevan M."/>
            <person name="Bancroft I."/>
            <person name="Minx P."/>
            <person name="Cordum H."/>
            <person name="Wilson R."/>
            <person name="Cheng Z."/>
            <person name="Jin W."/>
            <person name="Jiang J."/>
            <person name="Leong S.A."/>
            <person name="Iwama H."/>
            <person name="Gojobori T."/>
            <person name="Itoh T."/>
            <person name="Niimura Y."/>
            <person name="Fujii Y."/>
            <person name="Habara T."/>
            <person name="Sakai H."/>
            <person name="Sato Y."/>
            <person name="Wilson G."/>
            <person name="Kumar K."/>
            <person name="McCouch S."/>
            <person name="Juretic N."/>
            <person name="Hoen D."/>
            <person name="Wright S."/>
            <person name="Bruskiewich R."/>
            <person name="Bureau T."/>
            <person name="Miyao A."/>
            <person name="Hirochika H."/>
            <person name="Nishikawa T."/>
            <person name="Kadowaki K."/>
            <person name="Sugiura M."/>
            <person name="Burr B."/>
            <person name="Sasaki T."/>
        </authorList>
    </citation>
    <scope>NUCLEOTIDE SEQUENCE [LARGE SCALE GENOMIC DNA]</scope>
    <source>
        <strain evidence="2">cv. Nipponbare</strain>
    </source>
</reference>
<dbReference type="AlphaFoldDB" id="Q67VW1"/>
<evidence type="ECO:0000313" key="2">
    <source>
        <dbReference type="Proteomes" id="UP000000763"/>
    </source>
</evidence>
<sequence>MCVATTAERRGRRLGSRRATAALFREVAARLVSAMWRRKLTGDGEMATSTVIWGSAMAGCWRLHGSI</sequence>
<accession>Q67VW1</accession>
<proteinExistence type="predicted"/>
<organism evidence="1 2">
    <name type="scientific">Oryza sativa subsp. japonica</name>
    <name type="common">Rice</name>
    <dbReference type="NCBI Taxonomy" id="39947"/>
    <lineage>
        <taxon>Eukaryota</taxon>
        <taxon>Viridiplantae</taxon>
        <taxon>Streptophyta</taxon>
        <taxon>Embryophyta</taxon>
        <taxon>Tracheophyta</taxon>
        <taxon>Spermatophyta</taxon>
        <taxon>Magnoliopsida</taxon>
        <taxon>Liliopsida</taxon>
        <taxon>Poales</taxon>
        <taxon>Poaceae</taxon>
        <taxon>BOP clade</taxon>
        <taxon>Oryzoideae</taxon>
        <taxon>Oryzeae</taxon>
        <taxon>Oryzinae</taxon>
        <taxon>Oryza</taxon>
        <taxon>Oryza sativa</taxon>
    </lineage>
</organism>